<keyword evidence="3" id="KW-0808">Transferase</keyword>
<dbReference type="InterPro" id="IPR020046">
    <property type="entry name" value="5-3_exonucl_a-hlix_arch_N"/>
</dbReference>
<dbReference type="Gene3D" id="1.20.1060.10">
    <property type="entry name" value="Taq DNA Polymerase, Chain T, domain 4"/>
    <property type="match status" value="1"/>
</dbReference>
<evidence type="ECO:0000256" key="10">
    <source>
        <dbReference type="ARBA" id="ARBA00049244"/>
    </source>
</evidence>
<dbReference type="PANTHER" id="PTHR10133">
    <property type="entry name" value="DNA POLYMERASE I"/>
    <property type="match status" value="1"/>
</dbReference>
<dbReference type="CDD" id="cd09898">
    <property type="entry name" value="H3TH_53EXO"/>
    <property type="match status" value="1"/>
</dbReference>
<dbReference type="Pfam" id="PF02739">
    <property type="entry name" value="5_3_exonuc_N"/>
    <property type="match status" value="1"/>
</dbReference>
<evidence type="ECO:0000256" key="3">
    <source>
        <dbReference type="ARBA" id="ARBA00022679"/>
    </source>
</evidence>
<evidence type="ECO:0000313" key="14">
    <source>
        <dbReference type="Proteomes" id="UP000229247"/>
    </source>
</evidence>
<sequence>MVAENKKLKTLVLIDGHALVHRAYHALPPLSTGQGELVNAVYGFASILLKVLKDLQPDYIAATFDLAGPTFRHKEFEEYKATRVKAPDELYAQIGRVKDVLAAFNIPVWEKEGYEADDVIGTIAKQVNRKQITENNGKIKTIIVTGDLDTLQLVDNNISIFTLKKGVKETILYDEAAVRARFEGLGPEQMVDYKGLKGDPSDNIPGVPGIGEKTAIELLKQYGSLDNLYKELAKEKSSFKNEKLKTKLLENKEQAFFSKYLATIKQDAPIKFKLKDAVTHDYDKDKVIKIFKDLGFYSLITRLPDSGKSQAVEKEKPEVKELNDKKDVYEKIEQARTQGILPDKLYQLEKELVPVIDAMEKTGIKIDAAYLKKLGQRVNKSLAELETKIYKAAGIRFNVNSPQQLSEILFSKLNIATKGLKKTPGKVISTAAGELQKLKGQHPIIDLIIVNRELTKLKTTYIEALPKLVAADGRLHTSFDALGTSTGRLSSKNPNLQNIPIRTELGNEIRKAFVADKGCKLLAADYSQIELRVVAHIAKDKEMTQAFKENKDIHTITAAEVLEVVPDKVTKEMRRMAKVLNFGVLYGMGAHGFAEAAGIDNSRAKDFIKKYFEEFSGIARYVEQTKKSAERQGFVQTMFGRRRFIPEINSSAWNLRQSAERMAVNMPIQGTAADIMKLAMVGVAKNQWLAANSKMLLQVHDELVFEVANDKVKEAAKEIKTIMENVYQLAVPLKMELEVGDNWGELKQLIIND</sequence>
<evidence type="ECO:0000259" key="11">
    <source>
        <dbReference type="SMART" id="SM00475"/>
    </source>
</evidence>
<dbReference type="SUPFAM" id="SSF88723">
    <property type="entry name" value="PIN domain-like"/>
    <property type="match status" value="1"/>
</dbReference>
<keyword evidence="9" id="KW-0234">DNA repair</keyword>
<dbReference type="PRINTS" id="PR00868">
    <property type="entry name" value="DNAPOLI"/>
</dbReference>
<dbReference type="SMART" id="SM00475">
    <property type="entry name" value="53EXOc"/>
    <property type="match status" value="1"/>
</dbReference>
<evidence type="ECO:0000256" key="6">
    <source>
        <dbReference type="ARBA" id="ARBA00022763"/>
    </source>
</evidence>
<dbReference type="FunFam" id="1.20.1060.10:FF:000001">
    <property type="entry name" value="DNA polymerase I"/>
    <property type="match status" value="1"/>
</dbReference>
<gene>
    <name evidence="13" type="ORF">COS30_02250</name>
</gene>
<dbReference type="FunFam" id="1.10.150.20:FF:000002">
    <property type="entry name" value="DNA polymerase I"/>
    <property type="match status" value="1"/>
</dbReference>
<dbReference type="InterPro" id="IPR008918">
    <property type="entry name" value="HhH2"/>
</dbReference>
<dbReference type="EMBL" id="PEUE01000052">
    <property type="protein sequence ID" value="PIV38418.1"/>
    <property type="molecule type" value="Genomic_DNA"/>
</dbReference>
<dbReference type="Gene3D" id="3.40.50.1010">
    <property type="entry name" value="5'-nuclease"/>
    <property type="match status" value="1"/>
</dbReference>
<evidence type="ECO:0000256" key="9">
    <source>
        <dbReference type="ARBA" id="ARBA00023204"/>
    </source>
</evidence>
<comment type="similarity">
    <text evidence="1">Belongs to the DNA polymerase type-A family.</text>
</comment>
<dbReference type="EC" id="2.7.7.7" evidence="2"/>
<dbReference type="InterPro" id="IPR002298">
    <property type="entry name" value="DNA_polymerase_A"/>
</dbReference>
<organism evidence="13 14">
    <name type="scientific">Candidatus Portnoybacteria bacterium CG02_land_8_20_14_3_00_45_8</name>
    <dbReference type="NCBI Taxonomy" id="1974807"/>
    <lineage>
        <taxon>Bacteria</taxon>
        <taxon>Candidatus Portnoyibacteriota</taxon>
    </lineage>
</organism>
<dbReference type="SMART" id="SM00279">
    <property type="entry name" value="HhH2"/>
    <property type="match status" value="1"/>
</dbReference>
<dbReference type="GO" id="GO:0008409">
    <property type="term" value="F:5'-3' exonuclease activity"/>
    <property type="evidence" value="ECO:0007669"/>
    <property type="project" value="InterPro"/>
</dbReference>
<dbReference type="Proteomes" id="UP000229247">
    <property type="component" value="Unassembled WGS sequence"/>
</dbReference>
<dbReference type="CDD" id="cd08637">
    <property type="entry name" value="DNA_pol_A_pol_I_C"/>
    <property type="match status" value="1"/>
</dbReference>
<dbReference type="GO" id="GO:0003887">
    <property type="term" value="F:DNA-directed DNA polymerase activity"/>
    <property type="evidence" value="ECO:0007669"/>
    <property type="project" value="UniProtKB-KW"/>
</dbReference>
<evidence type="ECO:0000259" key="12">
    <source>
        <dbReference type="SMART" id="SM00482"/>
    </source>
</evidence>
<keyword evidence="8" id="KW-0238">DNA-binding</keyword>
<dbReference type="AlphaFoldDB" id="A0A2M7D5W3"/>
<name>A0A2M7D5W3_9BACT</name>
<evidence type="ECO:0000256" key="7">
    <source>
        <dbReference type="ARBA" id="ARBA00022932"/>
    </source>
</evidence>
<comment type="caution">
    <text evidence="13">The sequence shown here is derived from an EMBL/GenBank/DDBJ whole genome shotgun (WGS) entry which is preliminary data.</text>
</comment>
<dbReference type="GO" id="GO:0003677">
    <property type="term" value="F:DNA binding"/>
    <property type="evidence" value="ECO:0007669"/>
    <property type="project" value="UniProtKB-KW"/>
</dbReference>
<dbReference type="Pfam" id="PF01367">
    <property type="entry name" value="5_3_exonuc"/>
    <property type="match status" value="1"/>
</dbReference>
<evidence type="ECO:0000256" key="2">
    <source>
        <dbReference type="ARBA" id="ARBA00012417"/>
    </source>
</evidence>
<dbReference type="InterPro" id="IPR001098">
    <property type="entry name" value="DNA-dir_DNA_pol_A_palm_dom"/>
</dbReference>
<evidence type="ECO:0000256" key="5">
    <source>
        <dbReference type="ARBA" id="ARBA00022705"/>
    </source>
</evidence>
<evidence type="ECO:0000256" key="1">
    <source>
        <dbReference type="ARBA" id="ARBA00007705"/>
    </source>
</evidence>
<feature type="domain" description="5'-3' exonuclease" evidence="11">
    <location>
        <begin position="6"/>
        <end position="280"/>
    </location>
</feature>
<keyword evidence="5" id="KW-0235">DNA replication</keyword>
<dbReference type="InterPro" id="IPR029060">
    <property type="entry name" value="PIN-like_dom_sf"/>
</dbReference>
<keyword evidence="6" id="KW-0227">DNA damage</keyword>
<reference evidence="14" key="1">
    <citation type="submission" date="2017-09" db="EMBL/GenBank/DDBJ databases">
        <title>Depth-based differentiation of microbial function through sediment-hosted aquifers and enrichment of novel symbionts in the deep terrestrial subsurface.</title>
        <authorList>
            <person name="Probst A.J."/>
            <person name="Ladd B."/>
            <person name="Jarett J.K."/>
            <person name="Geller-Mcgrath D.E."/>
            <person name="Sieber C.M.K."/>
            <person name="Emerson J.B."/>
            <person name="Anantharaman K."/>
            <person name="Thomas B.C."/>
            <person name="Malmstrom R."/>
            <person name="Stieglmeier M."/>
            <person name="Klingl A."/>
            <person name="Woyke T."/>
            <person name="Ryan C.M."/>
            <person name="Banfield J.F."/>
        </authorList>
    </citation>
    <scope>NUCLEOTIDE SEQUENCE [LARGE SCALE GENOMIC DNA]</scope>
</reference>
<dbReference type="CDD" id="cd09859">
    <property type="entry name" value="PIN_53EXO"/>
    <property type="match status" value="1"/>
</dbReference>
<accession>A0A2M7D5W3</accession>
<dbReference type="GO" id="GO:0006302">
    <property type="term" value="P:double-strand break repair"/>
    <property type="evidence" value="ECO:0007669"/>
    <property type="project" value="TreeGrafter"/>
</dbReference>
<dbReference type="InterPro" id="IPR020045">
    <property type="entry name" value="DNA_polI_H3TH"/>
</dbReference>
<dbReference type="Pfam" id="PF00476">
    <property type="entry name" value="DNA_pol_A"/>
    <property type="match status" value="1"/>
</dbReference>
<dbReference type="FunFam" id="1.10.150.20:FF:000003">
    <property type="entry name" value="DNA polymerase I"/>
    <property type="match status" value="1"/>
</dbReference>
<keyword evidence="7" id="KW-0239">DNA-directed DNA polymerase</keyword>
<evidence type="ECO:0000313" key="13">
    <source>
        <dbReference type="EMBL" id="PIV38418.1"/>
    </source>
</evidence>
<evidence type="ECO:0000256" key="8">
    <source>
        <dbReference type="ARBA" id="ARBA00023125"/>
    </source>
</evidence>
<dbReference type="SUPFAM" id="SSF47807">
    <property type="entry name" value="5' to 3' exonuclease, C-terminal subdomain"/>
    <property type="match status" value="1"/>
</dbReference>
<dbReference type="InterPro" id="IPR002421">
    <property type="entry name" value="5-3_exonuclease"/>
</dbReference>
<proteinExistence type="inferred from homology"/>
<dbReference type="InterPro" id="IPR043502">
    <property type="entry name" value="DNA/RNA_pol_sf"/>
</dbReference>
<dbReference type="Gene3D" id="1.10.150.20">
    <property type="entry name" value="5' to 3' exonuclease, C-terminal subdomain"/>
    <property type="match status" value="2"/>
</dbReference>
<dbReference type="SMART" id="SM00482">
    <property type="entry name" value="POLAc"/>
    <property type="match status" value="1"/>
</dbReference>
<dbReference type="Gene3D" id="3.30.70.370">
    <property type="match status" value="1"/>
</dbReference>
<dbReference type="PANTHER" id="PTHR10133:SF27">
    <property type="entry name" value="DNA POLYMERASE NU"/>
    <property type="match status" value="1"/>
</dbReference>
<keyword evidence="4" id="KW-0548">Nucleotidyltransferase</keyword>
<evidence type="ECO:0000256" key="4">
    <source>
        <dbReference type="ARBA" id="ARBA00022695"/>
    </source>
</evidence>
<dbReference type="GO" id="GO:0006261">
    <property type="term" value="P:DNA-templated DNA replication"/>
    <property type="evidence" value="ECO:0007669"/>
    <property type="project" value="InterPro"/>
</dbReference>
<dbReference type="SUPFAM" id="SSF56672">
    <property type="entry name" value="DNA/RNA polymerases"/>
    <property type="match status" value="1"/>
</dbReference>
<feature type="domain" description="DNA-directed DNA polymerase family A palm" evidence="12">
    <location>
        <begin position="506"/>
        <end position="711"/>
    </location>
</feature>
<comment type="catalytic activity">
    <reaction evidence="10">
        <text>DNA(n) + a 2'-deoxyribonucleoside 5'-triphosphate = DNA(n+1) + diphosphate</text>
        <dbReference type="Rhea" id="RHEA:22508"/>
        <dbReference type="Rhea" id="RHEA-COMP:17339"/>
        <dbReference type="Rhea" id="RHEA-COMP:17340"/>
        <dbReference type="ChEBI" id="CHEBI:33019"/>
        <dbReference type="ChEBI" id="CHEBI:61560"/>
        <dbReference type="ChEBI" id="CHEBI:173112"/>
        <dbReference type="EC" id="2.7.7.7"/>
    </reaction>
</comment>
<dbReference type="InterPro" id="IPR036279">
    <property type="entry name" value="5-3_exonuclease_C_sf"/>
</dbReference>
<protein>
    <recommendedName>
        <fullName evidence="2">DNA-directed DNA polymerase</fullName>
        <ecNumber evidence="2">2.7.7.7</ecNumber>
    </recommendedName>
</protein>